<proteinExistence type="inferred from homology"/>
<dbReference type="InterPro" id="IPR051014">
    <property type="entry name" value="Cation_Transport_ATPase_IB"/>
</dbReference>
<dbReference type="GO" id="GO:0016787">
    <property type="term" value="F:hydrolase activity"/>
    <property type="evidence" value="ECO:0007669"/>
    <property type="project" value="UniProtKB-KW"/>
</dbReference>
<keyword evidence="3" id="KW-0547">Nucleotide-binding</keyword>
<evidence type="ECO:0000313" key="2">
    <source>
        <dbReference type="EMBL" id="AOQ22887.1"/>
    </source>
</evidence>
<dbReference type="SUPFAM" id="SSF56784">
    <property type="entry name" value="HAD-like"/>
    <property type="match status" value="1"/>
</dbReference>
<evidence type="ECO:0000313" key="3">
    <source>
        <dbReference type="EMBL" id="TYL09973.1"/>
    </source>
</evidence>
<dbReference type="Gene3D" id="3.40.50.1000">
    <property type="entry name" value="HAD superfamily/HAD-like"/>
    <property type="match status" value="1"/>
</dbReference>
<dbReference type="EMBL" id="CP017019">
    <property type="protein sequence ID" value="AOQ22887.1"/>
    <property type="molecule type" value="Genomic_DNA"/>
</dbReference>
<sequence length="617" mass="66724">MPGEGFVIRHRLPGRLRLYLPGLKKGLLLPGNLVDETRGIPGVQGVRASSLTGSLLLFYRPREIEEVELLHRVGELIARQDRTLPVPGKLPPLVPDFLRLAAGGGILAALVLKRLIAGEPPLARSPRVVNSAALVTAITGYPLLHRGLTCLSRGRGVNADLLLAGAAISLLLLRESLPGLLILVLAEGLRLTERLVSRRARATLACLAEGREYTLKPASLPPAEAGRVNDYVERASKLALGLTGVTYLWWRDARQALAMLVAGAPVATSLGETAIATAGMRRASENGVLVYDGRHFLALPALDTLVWCQGRLLSSGRPVLQEVYSLDPAYNRATLLKMAAAALGEVPHPMATVLWRRLQEKRLTPPRAREARLLPGGAVEATVEGHRLLVGTASALRWQKIAGHRGRTREQRYLQLGLLPLYIVIDGRPTGLLAFEEQLKEEALAVIDGLRALGLRQQILLSDAGPEATGLLARQLGLENYRAGVTPEEKVAVIRGLQDQGHLVAAVGSGEDDELALAAADFSLALGRPLATADMLSLGPDPARVVDIFRLARRADMLYRQEFLFVRAANILGMGMACLKLLSPATAMVWQNFLSLILLINAGRLRWPGEPGRLQWL</sequence>
<dbReference type="Proteomes" id="UP000094598">
    <property type="component" value="Chromosome"/>
</dbReference>
<dbReference type="Proteomes" id="UP000322283">
    <property type="component" value="Unassembled WGS sequence"/>
</dbReference>
<dbReference type="GO" id="GO:0015086">
    <property type="term" value="F:cadmium ion transmembrane transporter activity"/>
    <property type="evidence" value="ECO:0007669"/>
    <property type="project" value="TreeGrafter"/>
</dbReference>
<dbReference type="PANTHER" id="PTHR48085:SF5">
    <property type="entry name" value="CADMIUM_ZINC-TRANSPORTING ATPASE HMA4-RELATED"/>
    <property type="match status" value="1"/>
</dbReference>
<dbReference type="InterPro" id="IPR023299">
    <property type="entry name" value="ATPase_P-typ_cyto_dom_N"/>
</dbReference>
<evidence type="ECO:0000313" key="4">
    <source>
        <dbReference type="Proteomes" id="UP000094598"/>
    </source>
</evidence>
<dbReference type="Pfam" id="PF00702">
    <property type="entry name" value="Hydrolase"/>
    <property type="match status" value="1"/>
</dbReference>
<dbReference type="InterPro" id="IPR023214">
    <property type="entry name" value="HAD_sf"/>
</dbReference>
<dbReference type="EC" id="3.6.3.54" evidence="2"/>
<dbReference type="Gene3D" id="3.40.1110.10">
    <property type="entry name" value="Calcium-transporting ATPase, cytoplasmic domain N"/>
    <property type="match status" value="1"/>
</dbReference>
<evidence type="ECO:0000256" key="1">
    <source>
        <dbReference type="ARBA" id="ARBA00006024"/>
    </source>
</evidence>
<dbReference type="AlphaFoldDB" id="A0AAC9HF82"/>
<dbReference type="SUPFAM" id="SSF81660">
    <property type="entry name" value="Metal cation-transporting ATPase, ATP-binding domain N"/>
    <property type="match status" value="1"/>
</dbReference>
<reference evidence="3 5" key="2">
    <citation type="submission" date="2019-05" db="EMBL/GenBank/DDBJ databases">
        <title>Genome sequence of Moorella thermoacetica ATCC 33924.</title>
        <authorList>
            <person name="Poehlein A."/>
            <person name="Bengelsdorf F.R."/>
            <person name="Duerre P."/>
            <person name="Daniel R."/>
        </authorList>
    </citation>
    <scope>NUCLEOTIDE SEQUENCE [LARGE SCALE GENOMIC DNA]</scope>
    <source>
        <strain evidence="3 5">ATCC 33924</strain>
    </source>
</reference>
<comment type="similarity">
    <text evidence="1">Belongs to the cation transport ATPase (P-type) (TC 3.A.3) family. Type IB subfamily.</text>
</comment>
<reference evidence="2 4" key="1">
    <citation type="submission" date="2016-08" db="EMBL/GenBank/DDBJ databases">
        <title>Moorella thermoacetica DSM 103132.</title>
        <authorList>
            <person name="Jendresen C.B."/>
            <person name="Redl S.M."/>
            <person name="Jensen T.O."/>
            <person name="Nielsen A.T."/>
        </authorList>
    </citation>
    <scope>NUCLEOTIDE SEQUENCE [LARGE SCALE GENOMIC DNA]</scope>
    <source>
        <strain evidence="2 4">DSM 103132</strain>
    </source>
</reference>
<accession>A0AAC9HF82</accession>
<dbReference type="PANTHER" id="PTHR48085">
    <property type="entry name" value="CADMIUM/ZINC-TRANSPORTING ATPASE HMA2-RELATED"/>
    <property type="match status" value="1"/>
</dbReference>
<organism evidence="2 4">
    <name type="scientific">Neomoorella thermoacetica</name>
    <name type="common">Clostridium thermoaceticum</name>
    <dbReference type="NCBI Taxonomy" id="1525"/>
    <lineage>
        <taxon>Bacteria</taxon>
        <taxon>Bacillati</taxon>
        <taxon>Bacillota</taxon>
        <taxon>Clostridia</taxon>
        <taxon>Neomoorellales</taxon>
        <taxon>Neomoorellaceae</taxon>
        <taxon>Neomoorella</taxon>
    </lineage>
</organism>
<gene>
    <name evidence="2" type="primary">copA_1</name>
    <name evidence="3" type="synonym">kdpB</name>
    <name evidence="2" type="ORF">Maut_00412</name>
    <name evidence="3" type="ORF">MTAT_24690</name>
</gene>
<dbReference type="InterPro" id="IPR036412">
    <property type="entry name" value="HAD-like_sf"/>
</dbReference>
<keyword evidence="3" id="KW-0067">ATP-binding</keyword>
<dbReference type="GO" id="GO:0005524">
    <property type="term" value="F:ATP binding"/>
    <property type="evidence" value="ECO:0007669"/>
    <property type="project" value="UniProtKB-KW"/>
</dbReference>
<dbReference type="EMBL" id="VCDX01000011">
    <property type="protein sequence ID" value="TYL09973.1"/>
    <property type="molecule type" value="Genomic_DNA"/>
</dbReference>
<dbReference type="RefSeq" id="WP_069587974.1">
    <property type="nucleotide sequence ID" value="NZ_CP017019.1"/>
</dbReference>
<dbReference type="GO" id="GO:0016020">
    <property type="term" value="C:membrane"/>
    <property type="evidence" value="ECO:0007669"/>
    <property type="project" value="TreeGrafter"/>
</dbReference>
<keyword evidence="2" id="KW-0378">Hydrolase</keyword>
<dbReference type="Pfam" id="PF19991">
    <property type="entry name" value="HMA_2"/>
    <property type="match status" value="1"/>
</dbReference>
<keyword evidence="5" id="KW-1185">Reference proteome</keyword>
<protein>
    <submittedName>
        <fullName evidence="2">Copper-exporting P-type ATPase A</fullName>
        <ecNumber evidence="2">3.6.3.54</ecNumber>
    </submittedName>
    <submittedName>
        <fullName evidence="3">Potassium-transporting ATPase ATP-binding subunit</fullName>
    </submittedName>
</protein>
<name>A0AAC9HF82_NEOTH</name>
<evidence type="ECO:0000313" key="5">
    <source>
        <dbReference type="Proteomes" id="UP000322283"/>
    </source>
</evidence>